<dbReference type="GO" id="GO:0008652">
    <property type="term" value="P:amino acid biosynthetic process"/>
    <property type="evidence" value="ECO:0007669"/>
    <property type="project" value="UniProtKB-KW"/>
</dbReference>
<accession>A0A915U3W2</accession>
<evidence type="ECO:0000256" key="3">
    <source>
        <dbReference type="ARBA" id="ARBA00022741"/>
    </source>
</evidence>
<keyword evidence="6 7" id="KW-0057">Aromatic amino acid biosynthesis</keyword>
<comment type="function">
    <text evidence="7">Catalyzes the specific phosphorylation of the 3-hydroxyl group of shikimic acid using ATP as a cosubstrate.</text>
</comment>
<dbReference type="Gene3D" id="3.40.50.300">
    <property type="entry name" value="P-loop containing nucleotide triphosphate hydrolases"/>
    <property type="match status" value="1"/>
</dbReference>
<dbReference type="EC" id="2.7.1.71" evidence="7"/>
<dbReference type="GO" id="GO:0009423">
    <property type="term" value="P:chorismate biosynthetic process"/>
    <property type="evidence" value="ECO:0007669"/>
    <property type="project" value="UniProtKB-UniRule"/>
</dbReference>
<keyword evidence="7" id="KW-0460">Magnesium</keyword>
<keyword evidence="7" id="KW-0963">Cytoplasm</keyword>
<keyword evidence="3 7" id="KW-0547">Nucleotide-binding</keyword>
<comment type="cofactor">
    <cofactor evidence="7">
        <name>Mg(2+)</name>
        <dbReference type="ChEBI" id="CHEBI:18420"/>
    </cofactor>
    <text evidence="7">Binds 1 Mg(2+) ion per subunit.</text>
</comment>
<dbReference type="KEGG" id="ddu:GF1_32300"/>
<feature type="binding site" evidence="7">
    <location>
        <position position="82"/>
    </location>
    <ligand>
        <name>substrate</name>
    </ligand>
</feature>
<keyword evidence="4 7" id="KW-0418">Kinase</keyword>
<keyword evidence="2 7" id="KW-0808">Transferase</keyword>
<feature type="binding site" evidence="7">
    <location>
        <position position="37"/>
    </location>
    <ligand>
        <name>substrate</name>
    </ligand>
</feature>
<comment type="catalytic activity">
    <reaction evidence="7">
        <text>shikimate + ATP = 3-phosphoshikimate + ADP + H(+)</text>
        <dbReference type="Rhea" id="RHEA:13121"/>
        <dbReference type="ChEBI" id="CHEBI:15378"/>
        <dbReference type="ChEBI" id="CHEBI:30616"/>
        <dbReference type="ChEBI" id="CHEBI:36208"/>
        <dbReference type="ChEBI" id="CHEBI:145989"/>
        <dbReference type="ChEBI" id="CHEBI:456216"/>
        <dbReference type="EC" id="2.7.1.71"/>
    </reaction>
</comment>
<comment type="caution">
    <text evidence="7">Lacks conserved residue(s) required for the propagation of feature annotation.</text>
</comment>
<dbReference type="Pfam" id="PF01202">
    <property type="entry name" value="SKI"/>
    <property type="match status" value="1"/>
</dbReference>
<comment type="subcellular location">
    <subcellularLocation>
        <location evidence="7">Cytoplasm</location>
    </subcellularLocation>
</comment>
<evidence type="ECO:0000256" key="6">
    <source>
        <dbReference type="ARBA" id="ARBA00023141"/>
    </source>
</evidence>
<dbReference type="InterPro" id="IPR000623">
    <property type="entry name" value="Shikimate_kinase/TSH1"/>
</dbReference>
<dbReference type="SUPFAM" id="SSF52540">
    <property type="entry name" value="P-loop containing nucleoside triphosphate hydrolases"/>
    <property type="match status" value="1"/>
</dbReference>
<dbReference type="Proteomes" id="UP001063350">
    <property type="component" value="Chromosome"/>
</dbReference>
<keyword evidence="7" id="KW-0479">Metal-binding</keyword>
<evidence type="ECO:0000313" key="9">
    <source>
        <dbReference type="Proteomes" id="UP001063350"/>
    </source>
</evidence>
<dbReference type="EMBL" id="AP024233">
    <property type="protein sequence ID" value="BCO10854.1"/>
    <property type="molecule type" value="Genomic_DNA"/>
</dbReference>
<dbReference type="CDD" id="cd00464">
    <property type="entry name" value="SK"/>
    <property type="match status" value="1"/>
</dbReference>
<name>A0A915U3W2_9BACT</name>
<evidence type="ECO:0000256" key="4">
    <source>
        <dbReference type="ARBA" id="ARBA00022777"/>
    </source>
</evidence>
<protein>
    <recommendedName>
        <fullName evidence="7">Shikimate kinase</fullName>
        <shortName evidence="7">SK</shortName>
        <ecNumber evidence="7">2.7.1.71</ecNumber>
    </recommendedName>
</protein>
<comment type="pathway">
    <text evidence="7">Metabolic intermediate biosynthesis; chorismate biosynthesis; chorismate from D-erythrose 4-phosphate and phosphoenolpyruvate: step 5/7.</text>
</comment>
<dbReference type="GO" id="GO:0005524">
    <property type="term" value="F:ATP binding"/>
    <property type="evidence" value="ECO:0007669"/>
    <property type="project" value="UniProtKB-UniRule"/>
</dbReference>
<proteinExistence type="inferred from homology"/>
<feature type="binding site" evidence="7">
    <location>
        <position position="137"/>
    </location>
    <ligand>
        <name>substrate</name>
    </ligand>
</feature>
<keyword evidence="1 7" id="KW-0028">Amino-acid biosynthesis</keyword>
<dbReference type="GO" id="GO:0005829">
    <property type="term" value="C:cytosol"/>
    <property type="evidence" value="ECO:0007669"/>
    <property type="project" value="TreeGrafter"/>
</dbReference>
<organism evidence="8 9">
    <name type="scientific">Desulfolithobacter dissulfuricans</name>
    <dbReference type="NCBI Taxonomy" id="2795293"/>
    <lineage>
        <taxon>Bacteria</taxon>
        <taxon>Pseudomonadati</taxon>
        <taxon>Thermodesulfobacteriota</taxon>
        <taxon>Desulfobulbia</taxon>
        <taxon>Desulfobulbales</taxon>
        <taxon>Desulfobulbaceae</taxon>
        <taxon>Desulfolithobacter</taxon>
    </lineage>
</organism>
<dbReference type="GO" id="GO:0004765">
    <property type="term" value="F:shikimate kinase activity"/>
    <property type="evidence" value="ECO:0007669"/>
    <property type="project" value="UniProtKB-UniRule"/>
</dbReference>
<dbReference type="AlphaFoldDB" id="A0A915U3W2"/>
<keyword evidence="5 7" id="KW-0067">ATP-binding</keyword>
<dbReference type="GO" id="GO:0000287">
    <property type="term" value="F:magnesium ion binding"/>
    <property type="evidence" value="ECO:0007669"/>
    <property type="project" value="UniProtKB-UniRule"/>
</dbReference>
<evidence type="ECO:0000256" key="5">
    <source>
        <dbReference type="ARBA" id="ARBA00022840"/>
    </source>
</evidence>
<comment type="similarity">
    <text evidence="7">Belongs to the shikimate kinase family.</text>
</comment>
<evidence type="ECO:0000256" key="1">
    <source>
        <dbReference type="ARBA" id="ARBA00022605"/>
    </source>
</evidence>
<dbReference type="HAMAP" id="MF_00109">
    <property type="entry name" value="Shikimate_kinase"/>
    <property type="match status" value="1"/>
</dbReference>
<dbReference type="InterPro" id="IPR031322">
    <property type="entry name" value="Shikimate/glucono_kinase"/>
</dbReference>
<dbReference type="InterPro" id="IPR027417">
    <property type="entry name" value="P-loop_NTPase"/>
</dbReference>
<keyword evidence="9" id="KW-1185">Reference proteome</keyword>
<feature type="binding site" evidence="7">
    <location>
        <begin position="15"/>
        <end position="20"/>
    </location>
    <ligand>
        <name>ATP</name>
        <dbReference type="ChEBI" id="CHEBI:30616"/>
    </ligand>
</feature>
<evidence type="ECO:0000313" key="8">
    <source>
        <dbReference type="EMBL" id="BCO10854.1"/>
    </source>
</evidence>
<feature type="binding site" evidence="7">
    <location>
        <position position="19"/>
    </location>
    <ligand>
        <name>Mg(2+)</name>
        <dbReference type="ChEBI" id="CHEBI:18420"/>
    </ligand>
</feature>
<dbReference type="PRINTS" id="PR01100">
    <property type="entry name" value="SHIKIMTKNASE"/>
</dbReference>
<comment type="subunit">
    <text evidence="7">Monomer.</text>
</comment>
<sequence>MSCIHSNIILIGMAGAGKSTVGRLLADRTGRPYIDTDDLISAAGNGTLQDILDRDGLASFQALEERVLLNLSCLNHVIATGGSVIYSRKGMAHLKKIGWIVFLDVDLDELEKRVRNQHSRGLINPSGIGFDALYRERLPLYNTYCDLRIRATDLSPEEICEIIVDRLERQADKSPE</sequence>
<gene>
    <name evidence="7" type="primary">aroK</name>
    <name evidence="8" type="ORF">GF1_32300</name>
</gene>
<evidence type="ECO:0000256" key="7">
    <source>
        <dbReference type="HAMAP-Rule" id="MF_00109"/>
    </source>
</evidence>
<dbReference type="PANTHER" id="PTHR21087:SF16">
    <property type="entry name" value="SHIKIMATE KINASE 1, CHLOROPLASTIC"/>
    <property type="match status" value="1"/>
</dbReference>
<evidence type="ECO:0000256" key="2">
    <source>
        <dbReference type="ARBA" id="ARBA00022679"/>
    </source>
</evidence>
<dbReference type="PANTHER" id="PTHR21087">
    <property type="entry name" value="SHIKIMATE KINASE"/>
    <property type="match status" value="1"/>
</dbReference>
<feature type="binding site" evidence="7">
    <location>
        <position position="120"/>
    </location>
    <ligand>
        <name>ATP</name>
        <dbReference type="ChEBI" id="CHEBI:30616"/>
    </ligand>
</feature>
<dbReference type="GO" id="GO:0009073">
    <property type="term" value="P:aromatic amino acid family biosynthetic process"/>
    <property type="evidence" value="ECO:0007669"/>
    <property type="project" value="UniProtKB-KW"/>
</dbReference>
<reference evidence="8" key="1">
    <citation type="submission" date="2020-12" db="EMBL/GenBank/DDBJ databases">
        <title>Desulfobium dissulfuricans gen. nov., sp. nov., a novel mesophilic, sulfate-reducing bacterium isolated from a deep-sea hydrothermal vent.</title>
        <authorList>
            <person name="Hashimoto Y."/>
            <person name="Tame A."/>
            <person name="Sawayama S."/>
            <person name="Miyazaki J."/>
            <person name="Takai K."/>
            <person name="Nakagawa S."/>
        </authorList>
    </citation>
    <scope>NUCLEOTIDE SEQUENCE</scope>
    <source>
        <strain evidence="8">GF1</strain>
    </source>
</reference>